<dbReference type="Proteomes" id="UP000236725">
    <property type="component" value="Unassembled WGS sequence"/>
</dbReference>
<evidence type="ECO:0000313" key="3">
    <source>
        <dbReference type="Proteomes" id="UP000236725"/>
    </source>
</evidence>
<protein>
    <submittedName>
        <fullName evidence="2">Uncharacterized protein</fullName>
    </submittedName>
</protein>
<keyword evidence="1" id="KW-1133">Transmembrane helix</keyword>
<comment type="caution">
    <text evidence="2">The sequence shown here is derived from an EMBL/GenBank/DDBJ whole genome shotgun (WGS) entry which is preliminary data.</text>
</comment>
<gene>
    <name evidence="2" type="ORF">SAMN05444001_11682</name>
</gene>
<organism evidence="2 3">
    <name type="scientific">Parabacteroides chinchillae</name>
    <dbReference type="NCBI Taxonomy" id="871327"/>
    <lineage>
        <taxon>Bacteria</taxon>
        <taxon>Pseudomonadati</taxon>
        <taxon>Bacteroidota</taxon>
        <taxon>Bacteroidia</taxon>
        <taxon>Bacteroidales</taxon>
        <taxon>Tannerellaceae</taxon>
        <taxon>Parabacteroides</taxon>
    </lineage>
</organism>
<keyword evidence="1" id="KW-0812">Transmembrane</keyword>
<dbReference type="EMBL" id="FNVS01000016">
    <property type="protein sequence ID" value="SEG14281.1"/>
    <property type="molecule type" value="Genomic_DNA"/>
</dbReference>
<reference evidence="2 3" key="1">
    <citation type="submission" date="2016-10" db="EMBL/GenBank/DDBJ databases">
        <authorList>
            <person name="Varghese N."/>
            <person name="Submissions S."/>
        </authorList>
    </citation>
    <scope>NUCLEOTIDE SEQUENCE [LARGE SCALE GENOMIC DNA]</scope>
    <source>
        <strain evidence="2 3">DSM 29073</strain>
    </source>
</reference>
<sequence length="81" mass="9554">MRDLNITITTKRQRTELLIFGVCFVLAFLLNIISIIAFGTEWKEAFTQLLWVLCLSIAFYAIALFFRILYWLICNVFGRKK</sequence>
<dbReference type="AlphaFoldDB" id="A0A8G2F3K6"/>
<keyword evidence="3" id="KW-1185">Reference proteome</keyword>
<dbReference type="RefSeq" id="WP_103984026.1">
    <property type="nucleotide sequence ID" value="NZ_FNVS01000016.1"/>
</dbReference>
<accession>A0A8G2F3K6</accession>
<name>A0A8G2F3K6_9BACT</name>
<keyword evidence="1" id="KW-0472">Membrane</keyword>
<evidence type="ECO:0000256" key="1">
    <source>
        <dbReference type="SAM" id="Phobius"/>
    </source>
</evidence>
<proteinExistence type="predicted"/>
<feature type="transmembrane region" description="Helical" evidence="1">
    <location>
        <begin position="50"/>
        <end position="73"/>
    </location>
</feature>
<evidence type="ECO:0000313" key="2">
    <source>
        <dbReference type="EMBL" id="SEG14281.1"/>
    </source>
</evidence>
<feature type="transmembrane region" description="Helical" evidence="1">
    <location>
        <begin position="17"/>
        <end position="38"/>
    </location>
</feature>